<dbReference type="KEGG" id="pchi:PC41400_06090"/>
<evidence type="ECO:0000256" key="1">
    <source>
        <dbReference type="SAM" id="MobiDB-lite"/>
    </source>
</evidence>
<dbReference type="Proteomes" id="UP001527202">
    <property type="component" value="Unassembled WGS sequence"/>
</dbReference>
<evidence type="ECO:0000313" key="2">
    <source>
        <dbReference type="EMBL" id="MCY9595484.1"/>
    </source>
</evidence>
<reference evidence="2 5" key="2">
    <citation type="submission" date="2022-05" db="EMBL/GenBank/DDBJ databases">
        <title>Genome Sequencing of Bee-Associated Microbes.</title>
        <authorList>
            <person name="Dunlap C."/>
        </authorList>
    </citation>
    <scope>NUCLEOTIDE SEQUENCE [LARGE SCALE GENOMIC DNA]</scope>
    <source>
        <strain evidence="2 5">NRRL B-23120</strain>
    </source>
</reference>
<name>A0A410WS38_9BACL</name>
<evidence type="ECO:0000313" key="5">
    <source>
        <dbReference type="Proteomes" id="UP001527202"/>
    </source>
</evidence>
<dbReference type="AlphaFoldDB" id="A0A410WS38"/>
<gene>
    <name evidence="2" type="ORF">M5X16_06860</name>
    <name evidence="3" type="ORF">PC41400_06090</name>
</gene>
<dbReference type="GeneID" id="95374386"/>
<organism evidence="3 4">
    <name type="scientific">Paenibacillus chitinolyticus</name>
    <dbReference type="NCBI Taxonomy" id="79263"/>
    <lineage>
        <taxon>Bacteria</taxon>
        <taxon>Bacillati</taxon>
        <taxon>Bacillota</taxon>
        <taxon>Bacilli</taxon>
        <taxon>Bacillales</taxon>
        <taxon>Paenibacillaceae</taxon>
        <taxon>Paenibacillus</taxon>
    </lineage>
</organism>
<dbReference type="RefSeq" id="WP_042229720.1">
    <property type="nucleotide sequence ID" value="NZ_CP026520.1"/>
</dbReference>
<sequence>MKVEMDLYNDWIETVKEIFRGSGAPLPQGWSAEEVGREYYLQTSPSEEEAEERRKANEQRLTDMQRTLMDNMETVVVPDIREKTGYGGSHFRFRWIYSQGEHIVEECSQYRIPLGPSPE</sequence>
<dbReference type="EMBL" id="JAMDMJ010000008">
    <property type="protein sequence ID" value="MCY9595484.1"/>
    <property type="molecule type" value="Genomic_DNA"/>
</dbReference>
<feature type="compositionally biased region" description="Basic and acidic residues" evidence="1">
    <location>
        <begin position="51"/>
        <end position="60"/>
    </location>
</feature>
<proteinExistence type="predicted"/>
<dbReference type="EMBL" id="CP026520">
    <property type="protein sequence ID" value="QAV17256.1"/>
    <property type="molecule type" value="Genomic_DNA"/>
</dbReference>
<keyword evidence="5" id="KW-1185">Reference proteome</keyword>
<reference evidence="3 4" key="1">
    <citation type="submission" date="2018-01" db="EMBL/GenBank/DDBJ databases">
        <title>The whole genome sequencing and assembly of Paenibacillus chitinolyticus KCCM 41400 strain.</title>
        <authorList>
            <person name="Kim J.-Y."/>
            <person name="Park M.-K."/>
            <person name="Lee Y.-J."/>
            <person name="Yi H."/>
            <person name="Bahn Y.-S."/>
            <person name="Kim J.F."/>
            <person name="Lee D.-W."/>
        </authorList>
    </citation>
    <scope>NUCLEOTIDE SEQUENCE [LARGE SCALE GENOMIC DNA]</scope>
    <source>
        <strain evidence="3 4">KCCM 41400</strain>
    </source>
</reference>
<dbReference type="OrthoDB" id="2678759at2"/>
<evidence type="ECO:0000313" key="4">
    <source>
        <dbReference type="Proteomes" id="UP000288943"/>
    </source>
</evidence>
<protein>
    <submittedName>
        <fullName evidence="3">Uncharacterized protein</fullName>
    </submittedName>
</protein>
<dbReference type="Proteomes" id="UP000288943">
    <property type="component" value="Chromosome"/>
</dbReference>
<feature type="region of interest" description="Disordered" evidence="1">
    <location>
        <begin position="41"/>
        <end position="60"/>
    </location>
</feature>
<evidence type="ECO:0000313" key="3">
    <source>
        <dbReference type="EMBL" id="QAV17256.1"/>
    </source>
</evidence>
<accession>A0A410WS38</accession>